<dbReference type="Proteomes" id="UP000662703">
    <property type="component" value="Unassembled WGS sequence"/>
</dbReference>
<gene>
    <name evidence="2" type="ORF">Y5W_00877</name>
</gene>
<evidence type="ECO:0000259" key="1">
    <source>
        <dbReference type="Pfam" id="PF14341"/>
    </source>
</evidence>
<accession>A0ABS0ANC7</accession>
<evidence type="ECO:0000313" key="2">
    <source>
        <dbReference type="EMBL" id="MBF5055583.1"/>
    </source>
</evidence>
<comment type="caution">
    <text evidence="2">The sequence shown here is derived from an EMBL/GenBank/DDBJ whole genome shotgun (WGS) entry which is preliminary data.</text>
</comment>
<protein>
    <recommendedName>
        <fullName evidence="1">Type 4 fimbrial biogenesis protein PilX N-terminal domain-containing protein</fullName>
    </recommendedName>
</protein>
<dbReference type="Pfam" id="PF14341">
    <property type="entry name" value="PilX_N"/>
    <property type="match status" value="1"/>
</dbReference>
<evidence type="ECO:0000313" key="3">
    <source>
        <dbReference type="Proteomes" id="UP000662703"/>
    </source>
</evidence>
<sequence>MIALLILVIVSLMGITAMKTSMFSAKISTGTQVDAMAFEGAESAVSEAYAYLYGLSSAKLQPFLNGQAAYRCLEGSAVKKTRCTGNERLDSRGLVQTQSRIRQKGMQPVSGGQVSMSGGGSMIVDYTFEIMGDSEVEEFEIDNHHLQKALKRGMVASSDFNNIGQE</sequence>
<organism evidence="2 3">
    <name type="scientific">Alloalcanivorax profundimaris</name>
    <dbReference type="NCBI Taxonomy" id="2735259"/>
    <lineage>
        <taxon>Bacteria</taxon>
        <taxon>Pseudomonadati</taxon>
        <taxon>Pseudomonadota</taxon>
        <taxon>Gammaproteobacteria</taxon>
        <taxon>Oceanospirillales</taxon>
        <taxon>Alcanivoracaceae</taxon>
        <taxon>Alloalcanivorax</taxon>
    </lineage>
</organism>
<proteinExistence type="predicted"/>
<name>A0ABS0ANC7_9GAMM</name>
<reference evidence="2 3" key="1">
    <citation type="submission" date="2012-09" db="EMBL/GenBank/DDBJ databases">
        <title>Genome Sequence of alkane-degrading Bacterium Alcanivorax sp. 521-1.</title>
        <authorList>
            <person name="Lai Q."/>
            <person name="Shao Z."/>
        </authorList>
    </citation>
    <scope>NUCLEOTIDE SEQUENCE [LARGE SCALE GENOMIC DNA]</scope>
    <source>
        <strain evidence="2 3">521-1</strain>
    </source>
</reference>
<feature type="domain" description="Type 4 fimbrial biogenesis protein PilX N-terminal" evidence="1">
    <location>
        <begin position="2"/>
        <end position="45"/>
    </location>
</feature>
<dbReference type="EMBL" id="ARXX01000009">
    <property type="protein sequence ID" value="MBF5055583.1"/>
    <property type="molecule type" value="Genomic_DNA"/>
</dbReference>
<keyword evidence="3" id="KW-1185">Reference proteome</keyword>
<dbReference type="InterPro" id="IPR025746">
    <property type="entry name" value="PilX_N_dom"/>
</dbReference>